<protein>
    <submittedName>
        <fullName evidence="1">NAD(P)/FAD-dependent oxidoreductase</fullName>
        <ecNumber evidence="1">1.14.13.-</ecNumber>
    </submittedName>
</protein>
<name>A0ABU4HZ80_9ACTN</name>
<dbReference type="PANTHER" id="PTHR42877:SF4">
    <property type="entry name" value="FAD_NAD(P)-BINDING DOMAIN-CONTAINING PROTEIN-RELATED"/>
    <property type="match status" value="1"/>
</dbReference>
<evidence type="ECO:0000313" key="1">
    <source>
        <dbReference type="EMBL" id="MDW5598012.1"/>
    </source>
</evidence>
<accession>A0ABU4HZ80</accession>
<keyword evidence="1" id="KW-0560">Oxidoreductase</keyword>
<dbReference type="InterPro" id="IPR036188">
    <property type="entry name" value="FAD/NAD-bd_sf"/>
</dbReference>
<dbReference type="PANTHER" id="PTHR42877">
    <property type="entry name" value="L-ORNITHINE N(5)-MONOOXYGENASE-RELATED"/>
    <property type="match status" value="1"/>
</dbReference>
<dbReference type="RefSeq" id="WP_318600480.1">
    <property type="nucleotide sequence ID" value="NZ_JAWSTH010000114.1"/>
</dbReference>
<dbReference type="InterPro" id="IPR051209">
    <property type="entry name" value="FAD-bind_Monooxygenase_sf"/>
</dbReference>
<dbReference type="Gene3D" id="3.50.50.60">
    <property type="entry name" value="FAD/NAD(P)-binding domain"/>
    <property type="match status" value="2"/>
</dbReference>
<dbReference type="EMBL" id="JAWSTH010000114">
    <property type="protein sequence ID" value="MDW5598012.1"/>
    <property type="molecule type" value="Genomic_DNA"/>
</dbReference>
<organism evidence="1 2">
    <name type="scientific">Conexibacter stalactiti</name>
    <dbReference type="NCBI Taxonomy" id="1940611"/>
    <lineage>
        <taxon>Bacteria</taxon>
        <taxon>Bacillati</taxon>
        <taxon>Actinomycetota</taxon>
        <taxon>Thermoleophilia</taxon>
        <taxon>Solirubrobacterales</taxon>
        <taxon>Conexibacteraceae</taxon>
        <taxon>Conexibacter</taxon>
    </lineage>
</organism>
<dbReference type="GO" id="GO:0016491">
    <property type="term" value="F:oxidoreductase activity"/>
    <property type="evidence" value="ECO:0007669"/>
    <property type="project" value="UniProtKB-KW"/>
</dbReference>
<reference evidence="1 2" key="2">
    <citation type="submission" date="2023-10" db="EMBL/GenBank/DDBJ databases">
        <authorList>
            <person name="Han X.F."/>
        </authorList>
    </citation>
    <scope>NUCLEOTIDE SEQUENCE [LARGE SCALE GENOMIC DNA]</scope>
    <source>
        <strain evidence="1 2">KCTC 39840</strain>
    </source>
</reference>
<comment type="caution">
    <text evidence="1">The sequence shown here is derived from an EMBL/GenBank/DDBJ whole genome shotgun (WGS) entry which is preliminary data.</text>
</comment>
<gene>
    <name evidence="1" type="ORF">R7226_26895</name>
</gene>
<evidence type="ECO:0000313" key="2">
    <source>
        <dbReference type="Proteomes" id="UP001284601"/>
    </source>
</evidence>
<dbReference type="Pfam" id="PF13738">
    <property type="entry name" value="Pyr_redox_3"/>
    <property type="match status" value="1"/>
</dbReference>
<dbReference type="Proteomes" id="UP001284601">
    <property type="component" value="Unassembled WGS sequence"/>
</dbReference>
<sequence>MSEQTELPAHVDVAIVGSGFAGLGMAIRLRLAGRDDFVVLERAADVGGTWRDNTYPGCQCDVPSNVYSFSFAPNPRWTRTFAPQGEIWEYLRALADRYELRPKIRFGAELVGASWDEAAQRWTVETVRGTLTARVLVGAMGGLSEPSIPALPGLDSFAGETFHSATWNHDHDLTGRKVAVIGTGASAIQFVPAIQPQVGQMTVFQRTPPWIMPRKDRRVRPRERRLFGLLPAVQRAVRGTVYWGREATVLPFMRPRLLGRLPDRMARAHLQRSVEDPRLRERLTPDYAIGCKRILLSNEWYPALQQPNVEVVSDGIAEIRPNGVVTRDGAVHEADTIIFGTGFHVTDMPFVERLRGRGGRLLGDVWREQGMAALRGTTVHGFPNLLLMVGPNTGLGHNSIVFMIESQLTYALDALERTERAGAAVFEPDADAQLRFNEQVQAKMRGTVWTAGGCASWYLDAHGRNTTLWPGSSWRFRTVTRRFDPAEYALSPARTAVLREDGDRRDLTPGYVGA</sequence>
<keyword evidence="2" id="KW-1185">Reference proteome</keyword>
<dbReference type="EC" id="1.14.13.-" evidence="1"/>
<reference evidence="2" key="1">
    <citation type="submission" date="2023-07" db="EMBL/GenBank/DDBJ databases">
        <title>Conexibacter stalactiti sp. nov., isolated from stalactites in a lava cave and emended description of the genus Conexibacter.</title>
        <authorList>
            <person name="Lee S.D."/>
        </authorList>
    </citation>
    <scope>NUCLEOTIDE SEQUENCE [LARGE SCALE GENOMIC DNA]</scope>
    <source>
        <strain evidence="2">KCTC 39840</strain>
    </source>
</reference>
<proteinExistence type="predicted"/>
<dbReference type="SUPFAM" id="SSF51905">
    <property type="entry name" value="FAD/NAD(P)-binding domain"/>
    <property type="match status" value="1"/>
</dbReference>